<dbReference type="RefSeq" id="XP_058339213.1">
    <property type="nucleotide sequence ID" value="XM_058489978.1"/>
</dbReference>
<evidence type="ECO:0000313" key="2">
    <source>
        <dbReference type="Proteomes" id="UP001234581"/>
    </source>
</evidence>
<sequence length="601" mass="67606">MTWDAGKQLLETLASAAAKGHHEQVLEESTAACNQLVQLYMGFLDLRSKTRAIRGEFDTALDDAATMQQLAPASALGYLRGGYVYDMRGLRREAIRVYDEGLNHVSMDDPAYQLVVNAKSSSEEALNHRFDILDKLSPDLLMNIVPRFVGNDPLSSDEEYPYLNVSKRWHHLIPPIANFHFIIKQPKTLDQGHDHLVSVSRHVKTLTLQSCPKTINRLFQRASFEALSQLTIKANEDSFLLLLRALGKKLTHLTISKLTLVFNSSINLRWILLDCSCPNLKSLDISNVNIVINSLPFYPKLEELSINNTRQSFGKEAAQELLSCFPSLKSLAVDKSVDSSVLTMVQERCPSLYDLWFGSLRAPTLMYHGNGGLHDLVLDLDRRNGANYAGMVGLLMKHCQTLMGCRLYLGPVGPNPGVCDVDLPSDVKFSRLHTLHIASFEQLGCQQWDTRLFEWIIQHSSDIESIYLYGVPAIRPQIIQPLRKFTSLKRAMFHVASDDQIDPILQFLMHHQSLGTMSMLHQVALSFQLFTVNSHRLFSTLATLPKLQVLRIEVFGNSSAVNVANFITALARGCPNLEYMDLIFHQGIQQGVLSRSHLLNR</sequence>
<reference evidence="1 2" key="1">
    <citation type="submission" date="2023-03" db="EMBL/GenBank/DDBJ databases">
        <title>Genome sequence of Lichtheimia ornata CBS 291.66.</title>
        <authorList>
            <person name="Mohabir J.T."/>
            <person name="Shea T.P."/>
            <person name="Kurbessoian T."/>
            <person name="Berby B."/>
            <person name="Fontaine J."/>
            <person name="Livny J."/>
            <person name="Gnirke A."/>
            <person name="Stajich J.E."/>
            <person name="Cuomo C.A."/>
        </authorList>
    </citation>
    <scope>NUCLEOTIDE SEQUENCE [LARGE SCALE GENOMIC DNA]</scope>
    <source>
        <strain evidence="1">CBS 291.66</strain>
    </source>
</reference>
<organism evidence="1 2">
    <name type="scientific">Lichtheimia ornata</name>
    <dbReference type="NCBI Taxonomy" id="688661"/>
    <lineage>
        <taxon>Eukaryota</taxon>
        <taxon>Fungi</taxon>
        <taxon>Fungi incertae sedis</taxon>
        <taxon>Mucoromycota</taxon>
        <taxon>Mucoromycotina</taxon>
        <taxon>Mucoromycetes</taxon>
        <taxon>Mucorales</taxon>
        <taxon>Lichtheimiaceae</taxon>
        <taxon>Lichtheimia</taxon>
    </lineage>
</organism>
<dbReference type="Proteomes" id="UP001234581">
    <property type="component" value="Unassembled WGS sequence"/>
</dbReference>
<dbReference type="EMBL" id="JARTCD010000063">
    <property type="protein sequence ID" value="KAJ8654299.1"/>
    <property type="molecule type" value="Genomic_DNA"/>
</dbReference>
<protein>
    <recommendedName>
        <fullName evidence="3">F-box domain-containing protein</fullName>
    </recommendedName>
</protein>
<dbReference type="Gene3D" id="3.80.10.10">
    <property type="entry name" value="Ribonuclease Inhibitor"/>
    <property type="match status" value="1"/>
</dbReference>
<dbReference type="InterPro" id="IPR011990">
    <property type="entry name" value="TPR-like_helical_dom_sf"/>
</dbReference>
<dbReference type="SUPFAM" id="SSF48452">
    <property type="entry name" value="TPR-like"/>
    <property type="match status" value="1"/>
</dbReference>
<keyword evidence="2" id="KW-1185">Reference proteome</keyword>
<comment type="caution">
    <text evidence="1">The sequence shown here is derived from an EMBL/GenBank/DDBJ whole genome shotgun (WGS) entry which is preliminary data.</text>
</comment>
<proteinExistence type="predicted"/>
<evidence type="ECO:0008006" key="3">
    <source>
        <dbReference type="Google" id="ProtNLM"/>
    </source>
</evidence>
<accession>A0AAD7UWV4</accession>
<dbReference type="PANTHER" id="PTHR38926:SF5">
    <property type="entry name" value="F-BOX AND LEUCINE-RICH REPEAT PROTEIN 6"/>
    <property type="match status" value="1"/>
</dbReference>
<dbReference type="InterPro" id="IPR032675">
    <property type="entry name" value="LRR_dom_sf"/>
</dbReference>
<dbReference type="AlphaFoldDB" id="A0AAD7UWV4"/>
<dbReference type="SUPFAM" id="SSF52047">
    <property type="entry name" value="RNI-like"/>
    <property type="match status" value="1"/>
</dbReference>
<evidence type="ECO:0000313" key="1">
    <source>
        <dbReference type="EMBL" id="KAJ8654299.1"/>
    </source>
</evidence>
<name>A0AAD7UWV4_9FUNG</name>
<dbReference type="GeneID" id="83217399"/>
<gene>
    <name evidence="1" type="ORF">O0I10_009994</name>
</gene>
<dbReference type="PANTHER" id="PTHR38926">
    <property type="entry name" value="F-BOX DOMAIN CONTAINING PROTEIN, EXPRESSED"/>
    <property type="match status" value="1"/>
</dbReference>